<evidence type="ECO:0000256" key="4">
    <source>
        <dbReference type="ARBA" id="ARBA00022603"/>
    </source>
</evidence>
<evidence type="ECO:0000256" key="8">
    <source>
        <dbReference type="ARBA" id="ARBA00022842"/>
    </source>
</evidence>
<evidence type="ECO:0000256" key="6">
    <source>
        <dbReference type="ARBA" id="ARBA00022691"/>
    </source>
</evidence>
<keyword evidence="7" id="KW-0479">Metal-binding</keyword>
<dbReference type="GO" id="GO:0001510">
    <property type="term" value="P:RNA methylation"/>
    <property type="evidence" value="ECO:0007669"/>
    <property type="project" value="InterPro"/>
</dbReference>
<evidence type="ECO:0000256" key="7">
    <source>
        <dbReference type="ARBA" id="ARBA00022723"/>
    </source>
</evidence>
<reference evidence="14" key="1">
    <citation type="journal article" date="2020" name="Fungal Divers.">
        <title>Resolving the Mortierellaceae phylogeny through synthesis of multi-gene phylogenetics and phylogenomics.</title>
        <authorList>
            <person name="Vandepol N."/>
            <person name="Liber J."/>
            <person name="Desiro A."/>
            <person name="Na H."/>
            <person name="Kennedy M."/>
            <person name="Barry K."/>
            <person name="Grigoriev I.V."/>
            <person name="Miller A.N."/>
            <person name="O'Donnell K."/>
            <person name="Stajich J.E."/>
            <person name="Bonito G."/>
        </authorList>
    </citation>
    <scope>NUCLEOTIDE SEQUENCE</scope>
    <source>
        <strain evidence="14">NRRL 2769</strain>
    </source>
</reference>
<evidence type="ECO:0000256" key="5">
    <source>
        <dbReference type="ARBA" id="ARBA00022679"/>
    </source>
</evidence>
<proteinExistence type="inferred from homology"/>
<dbReference type="Proteomes" id="UP000703661">
    <property type="component" value="Unassembled WGS sequence"/>
</dbReference>
<dbReference type="GO" id="GO:0005737">
    <property type="term" value="C:cytoplasm"/>
    <property type="evidence" value="ECO:0007669"/>
    <property type="project" value="TreeGrafter"/>
</dbReference>
<dbReference type="SUPFAM" id="SSF53335">
    <property type="entry name" value="S-adenosyl-L-methionine-dependent methyltransferases"/>
    <property type="match status" value="1"/>
</dbReference>
<evidence type="ECO:0000256" key="12">
    <source>
        <dbReference type="ARBA" id="ARBA00048418"/>
    </source>
</evidence>
<keyword evidence="5" id="KW-0808">Transferase</keyword>
<dbReference type="PANTHER" id="PTHR21404">
    <property type="entry name" value="HEN1"/>
    <property type="match status" value="1"/>
</dbReference>
<keyword evidence="10" id="KW-0943">RNA-mediated gene silencing</keyword>
<keyword evidence="15" id="KW-1185">Reference proteome</keyword>
<evidence type="ECO:0000256" key="13">
    <source>
        <dbReference type="SAM" id="MobiDB-lite"/>
    </source>
</evidence>
<comment type="caution">
    <text evidence="14">The sequence shown here is derived from an EMBL/GenBank/DDBJ whole genome shotgun (WGS) entry which is preliminary data.</text>
</comment>
<feature type="compositionally biased region" description="Polar residues" evidence="13">
    <location>
        <begin position="505"/>
        <end position="515"/>
    </location>
</feature>
<comment type="cofactor">
    <cofactor evidence="1">
        <name>Mg(2+)</name>
        <dbReference type="ChEBI" id="CHEBI:18420"/>
    </cofactor>
</comment>
<dbReference type="GO" id="GO:0005634">
    <property type="term" value="C:nucleus"/>
    <property type="evidence" value="ECO:0007669"/>
    <property type="project" value="TreeGrafter"/>
</dbReference>
<dbReference type="InterPro" id="IPR026610">
    <property type="entry name" value="Hen1"/>
</dbReference>
<protein>
    <recommendedName>
        <fullName evidence="3">Small RNA 2'-O-methyltransferase</fullName>
        <ecNumber evidence="11">2.1.1.386</ecNumber>
    </recommendedName>
</protein>
<evidence type="ECO:0000256" key="11">
    <source>
        <dbReference type="ARBA" id="ARBA00035025"/>
    </source>
</evidence>
<accession>A0A9P6MVS6</accession>
<evidence type="ECO:0000256" key="3">
    <source>
        <dbReference type="ARBA" id="ARBA00021330"/>
    </source>
</evidence>
<dbReference type="Pfam" id="PF13489">
    <property type="entry name" value="Methyltransf_23"/>
    <property type="match status" value="1"/>
</dbReference>
<feature type="region of interest" description="Disordered" evidence="13">
    <location>
        <begin position="475"/>
        <end position="515"/>
    </location>
</feature>
<organism evidence="14 15">
    <name type="scientific">Entomortierella chlamydospora</name>
    <dbReference type="NCBI Taxonomy" id="101097"/>
    <lineage>
        <taxon>Eukaryota</taxon>
        <taxon>Fungi</taxon>
        <taxon>Fungi incertae sedis</taxon>
        <taxon>Mucoromycota</taxon>
        <taxon>Mortierellomycotina</taxon>
        <taxon>Mortierellomycetes</taxon>
        <taxon>Mortierellales</taxon>
        <taxon>Mortierellaceae</taxon>
        <taxon>Entomortierella</taxon>
    </lineage>
</organism>
<name>A0A9P6MVS6_9FUNG</name>
<evidence type="ECO:0000256" key="2">
    <source>
        <dbReference type="ARBA" id="ARBA00009026"/>
    </source>
</evidence>
<comment type="similarity">
    <text evidence="2">Belongs to the methyltransferase superfamily. HEN1 family.</text>
</comment>
<evidence type="ECO:0000256" key="9">
    <source>
        <dbReference type="ARBA" id="ARBA00022884"/>
    </source>
</evidence>
<dbReference type="GO" id="GO:0030422">
    <property type="term" value="P:siRNA processing"/>
    <property type="evidence" value="ECO:0007669"/>
    <property type="project" value="TreeGrafter"/>
</dbReference>
<dbReference type="PANTHER" id="PTHR21404:SF3">
    <property type="entry name" value="SMALL RNA 2'-O-METHYLTRANSFERASE"/>
    <property type="match status" value="1"/>
</dbReference>
<dbReference type="AlphaFoldDB" id="A0A9P6MVS6"/>
<comment type="catalytic activity">
    <reaction evidence="12">
        <text>small RNA 3'-end nucleotide + S-adenosyl-L-methionine = small RNA 3'-end 2'-O-methylnucleotide + S-adenosyl-L-homocysteine + H(+)</text>
        <dbReference type="Rhea" id="RHEA:37887"/>
        <dbReference type="Rhea" id="RHEA-COMP:10415"/>
        <dbReference type="Rhea" id="RHEA-COMP:10416"/>
        <dbReference type="ChEBI" id="CHEBI:15378"/>
        <dbReference type="ChEBI" id="CHEBI:57856"/>
        <dbReference type="ChEBI" id="CHEBI:59789"/>
        <dbReference type="ChEBI" id="CHEBI:74896"/>
        <dbReference type="ChEBI" id="CHEBI:74898"/>
        <dbReference type="EC" id="2.1.1.386"/>
    </reaction>
</comment>
<dbReference type="InterPro" id="IPR029063">
    <property type="entry name" value="SAM-dependent_MTases_sf"/>
</dbReference>
<sequence>MNSHLTDIEDISSQDSAIMMEEMSENSQEASFFPALWQQRRNLAFRIIGENQATSVIDYGCGEGALLSFLIWETTGDYPITRLAGVDILHERLKMAEDACQPQDFELGTNLRVNDLSIELYRGSVAEADQRLLGYDALACLEVVEHLDPEVLEKFWSVVLGTLKPKLVIVSTPNAEFNIYFPQLKYGTPEAIFRNDDHRFEWTRQEFEDWCRPAAEEYGYTVSFTGVGTLAHTDPAVGFCSQFATFKMKENSPLSSTSLTASECHSPVAKIQYPIYPEIHSDEEVLEYLLNKIAYIRPRLPEPVEEDDYYTWARDNDSYTIKLTHTDILDEDIPNDKKREVNVEEEEEKVDGEEEGKADEENGVELGVIDLDDLWLALDVRQRCKNRSRMIKILETSTLVRLDLEEGKVRFDEEDEFWKEYDRRNKVSDLSSQSSTGLGYGSEFDQDEYYDQVGYDYNEEEVHCDNIGYDEQNGGWDVGSWSKSTEADDTEAEDSPWKSPAVEPTASTADPWNSI</sequence>
<evidence type="ECO:0000256" key="1">
    <source>
        <dbReference type="ARBA" id="ARBA00001946"/>
    </source>
</evidence>
<feature type="region of interest" description="Disordered" evidence="13">
    <location>
        <begin position="335"/>
        <end position="359"/>
    </location>
</feature>
<evidence type="ECO:0000256" key="10">
    <source>
        <dbReference type="ARBA" id="ARBA00023158"/>
    </source>
</evidence>
<dbReference type="GO" id="GO:0003723">
    <property type="term" value="F:RNA binding"/>
    <property type="evidence" value="ECO:0007669"/>
    <property type="project" value="UniProtKB-KW"/>
</dbReference>
<dbReference type="GO" id="GO:0046872">
    <property type="term" value="F:metal ion binding"/>
    <property type="evidence" value="ECO:0007669"/>
    <property type="project" value="UniProtKB-KW"/>
</dbReference>
<keyword evidence="6" id="KW-0949">S-adenosyl-L-methionine</keyword>
<dbReference type="EC" id="2.1.1.386" evidence="11"/>
<dbReference type="GO" id="GO:0090486">
    <property type="term" value="F:small RNA 2'-O-methyltransferase activity"/>
    <property type="evidence" value="ECO:0007669"/>
    <property type="project" value="UniProtKB-EC"/>
</dbReference>
<dbReference type="EMBL" id="JAAAID010000624">
    <property type="protein sequence ID" value="KAG0015489.1"/>
    <property type="molecule type" value="Genomic_DNA"/>
</dbReference>
<dbReference type="Gene3D" id="3.40.50.150">
    <property type="entry name" value="Vaccinia Virus protein VP39"/>
    <property type="match status" value="1"/>
</dbReference>
<gene>
    <name evidence="14" type="primary">HENMT1</name>
    <name evidence="14" type="ORF">BGZ80_009830</name>
</gene>
<evidence type="ECO:0000313" key="14">
    <source>
        <dbReference type="EMBL" id="KAG0015489.1"/>
    </source>
</evidence>
<keyword evidence="8" id="KW-0460">Magnesium</keyword>
<keyword evidence="9" id="KW-0694">RNA-binding</keyword>
<keyword evidence="4" id="KW-0489">Methyltransferase</keyword>
<evidence type="ECO:0000313" key="15">
    <source>
        <dbReference type="Proteomes" id="UP000703661"/>
    </source>
</evidence>
<feature type="compositionally biased region" description="Acidic residues" evidence="13">
    <location>
        <begin position="343"/>
        <end position="359"/>
    </location>
</feature>